<evidence type="ECO:0000313" key="2">
    <source>
        <dbReference type="Proteomes" id="UP000490980"/>
    </source>
</evidence>
<sequence>MDRPLSDDERVAAVGSPQFFSVFGGSDPDTPGDNDVADMRDGDDAAWAAIHNAGTIDLLARCLDGADSAPWFAVHQTGCRLNRLLPSLECSVDQLAAFMARTQGTALADVVGTEAVVQWLHARPAIVADIVAAPTDAVLSVNLFTVALQASGVTATARSRLVDGDARIRFQAINALAWMPDDERGAAETLTALESVTADLDDEERAGVLRVLFHVNGLHPGADIAPLLKRSLADGGAMAQSQAVVGLTRTPSLLALAARDDVAEALIGSRASTSRVYSVLVRALAKASHGDAAVRLAERLAEPEVTEALLGSLPGEHAMAVVIGWLGRDAERLGPGIERFFNERRARTLGLVFVPPGAIPEEPGMRILVAMKAMCWLLLEPVTVAAIIVAFLTVANGDDQQALTQLLRTVVYDHAAARDHLSSIKEESGVIAVIGPLLEEHDAYQRSLEKMVTIAEMRPSEAHRMTLRMVKDRASQAMARDVHDQSSFFSLLPRSLVLHGAGIVYAVHDAEGGTMPATMKMATVSTSIALPTLSVLDPVGYDMLNVRNHRADLKQ</sequence>
<comment type="caution">
    <text evidence="1">The sequence shown here is derived from an EMBL/GenBank/DDBJ whole genome shotgun (WGS) entry which is preliminary data.</text>
</comment>
<accession>A0A7X5ZIG9</accession>
<dbReference type="Proteomes" id="UP000490980">
    <property type="component" value="Unassembled WGS sequence"/>
</dbReference>
<name>A0A7X5ZIG9_9GAMM</name>
<dbReference type="AlphaFoldDB" id="A0A7X5ZIG9"/>
<evidence type="ECO:0000313" key="1">
    <source>
        <dbReference type="EMBL" id="NII06903.1"/>
    </source>
</evidence>
<keyword evidence="2" id="KW-1185">Reference proteome</keyword>
<organism evidence="1 2">
    <name type="scientific">Luteibacter anthropi</name>
    <dbReference type="NCBI Taxonomy" id="564369"/>
    <lineage>
        <taxon>Bacteria</taxon>
        <taxon>Pseudomonadati</taxon>
        <taxon>Pseudomonadota</taxon>
        <taxon>Gammaproteobacteria</taxon>
        <taxon>Lysobacterales</taxon>
        <taxon>Rhodanobacteraceae</taxon>
        <taxon>Luteibacter</taxon>
    </lineage>
</organism>
<proteinExistence type="predicted"/>
<dbReference type="EMBL" id="JAARLZ010000005">
    <property type="protein sequence ID" value="NII06903.1"/>
    <property type="molecule type" value="Genomic_DNA"/>
</dbReference>
<dbReference type="RefSeq" id="WP_166948298.1">
    <property type="nucleotide sequence ID" value="NZ_JAARLZ010000005.1"/>
</dbReference>
<reference evidence="1 2" key="1">
    <citation type="submission" date="2020-03" db="EMBL/GenBank/DDBJ databases">
        <authorList>
            <person name="Lai Q."/>
        </authorList>
    </citation>
    <scope>NUCLEOTIDE SEQUENCE [LARGE SCALE GENOMIC DNA]</scope>
    <source>
        <strain evidence="1 2">CCUG 25036</strain>
    </source>
</reference>
<protein>
    <submittedName>
        <fullName evidence="1">Uncharacterized protein</fullName>
    </submittedName>
</protein>
<gene>
    <name evidence="1" type="ORF">HBF25_10940</name>
</gene>